<keyword evidence="2" id="KW-1185">Reference proteome</keyword>
<name>G9ZSY3_9LACO</name>
<dbReference type="Proteomes" id="UP000004625">
    <property type="component" value="Unassembled WGS sequence"/>
</dbReference>
<organism evidence="1 2">
    <name type="scientific">Lentilactobacillus parafarraginis F0439</name>
    <dbReference type="NCBI Taxonomy" id="797515"/>
    <lineage>
        <taxon>Bacteria</taxon>
        <taxon>Bacillati</taxon>
        <taxon>Bacillota</taxon>
        <taxon>Bacilli</taxon>
        <taxon>Lactobacillales</taxon>
        <taxon>Lactobacillaceae</taxon>
        <taxon>Lentilactobacillus</taxon>
    </lineage>
</organism>
<gene>
    <name evidence="1" type="ORF">HMPREF9103_02900</name>
</gene>
<dbReference type="EMBL" id="AGEY01000197">
    <property type="protein sequence ID" value="EHL95700.1"/>
    <property type="molecule type" value="Genomic_DNA"/>
</dbReference>
<dbReference type="AlphaFoldDB" id="G9ZSY3"/>
<evidence type="ECO:0000313" key="1">
    <source>
        <dbReference type="EMBL" id="EHL95700.1"/>
    </source>
</evidence>
<accession>G9ZSY3</accession>
<dbReference type="STRING" id="797515.HMPREF9103_02900"/>
<proteinExistence type="predicted"/>
<reference evidence="1 2" key="1">
    <citation type="submission" date="2011-09" db="EMBL/GenBank/DDBJ databases">
        <authorList>
            <person name="Weinstock G."/>
            <person name="Sodergren E."/>
            <person name="Clifton S."/>
            <person name="Fulton L."/>
            <person name="Fulton B."/>
            <person name="Courtney L."/>
            <person name="Fronick C."/>
            <person name="Harrison M."/>
            <person name="Strong C."/>
            <person name="Farmer C."/>
            <person name="Delahaunty K."/>
            <person name="Markovic C."/>
            <person name="Hall O."/>
            <person name="Minx P."/>
            <person name="Tomlinson C."/>
            <person name="Mitreva M."/>
            <person name="Hou S."/>
            <person name="Chen J."/>
            <person name="Wollam A."/>
            <person name="Pepin K.H."/>
            <person name="Johnson M."/>
            <person name="Bhonagiri V."/>
            <person name="Zhang X."/>
            <person name="Suruliraj S."/>
            <person name="Warren W."/>
            <person name="Chinwalla A."/>
            <person name="Mardis E.R."/>
            <person name="Wilson R.K."/>
        </authorList>
    </citation>
    <scope>NUCLEOTIDE SEQUENCE [LARGE SCALE GENOMIC DNA]</scope>
    <source>
        <strain evidence="1 2">F0439</strain>
    </source>
</reference>
<comment type="caution">
    <text evidence="1">The sequence shown here is derived from an EMBL/GenBank/DDBJ whole genome shotgun (WGS) entry which is preliminary data.</text>
</comment>
<protein>
    <submittedName>
        <fullName evidence="1">Uncharacterized protein</fullName>
    </submittedName>
</protein>
<evidence type="ECO:0000313" key="2">
    <source>
        <dbReference type="Proteomes" id="UP000004625"/>
    </source>
</evidence>
<dbReference type="PATRIC" id="fig|797515.3.peg.2646"/>
<sequence>MLKEGFGLTWVANPSCVDEVFPIISSPLYKSFYIQFDNDTTDMVDYLRGRLLDGTVNSP</sequence>
<dbReference type="HOGENOM" id="CLU_2954807_0_0_9"/>